<protein>
    <submittedName>
        <fullName evidence="1">Uncharacterized protein</fullName>
    </submittedName>
</protein>
<accession>A0A8T0T6M4</accession>
<comment type="caution">
    <text evidence="1">The sequence shown here is derived from an EMBL/GenBank/DDBJ whole genome shotgun (WGS) entry which is preliminary data.</text>
</comment>
<feature type="non-terminal residue" evidence="1">
    <location>
        <position position="1"/>
    </location>
</feature>
<organism evidence="1 2">
    <name type="scientific">Panicum virgatum</name>
    <name type="common">Blackwell switchgrass</name>
    <dbReference type="NCBI Taxonomy" id="38727"/>
    <lineage>
        <taxon>Eukaryota</taxon>
        <taxon>Viridiplantae</taxon>
        <taxon>Streptophyta</taxon>
        <taxon>Embryophyta</taxon>
        <taxon>Tracheophyta</taxon>
        <taxon>Spermatophyta</taxon>
        <taxon>Magnoliopsida</taxon>
        <taxon>Liliopsida</taxon>
        <taxon>Poales</taxon>
        <taxon>Poaceae</taxon>
        <taxon>PACMAD clade</taxon>
        <taxon>Panicoideae</taxon>
        <taxon>Panicodae</taxon>
        <taxon>Paniceae</taxon>
        <taxon>Panicinae</taxon>
        <taxon>Panicum</taxon>
        <taxon>Panicum sect. Hiantes</taxon>
    </lineage>
</organism>
<evidence type="ECO:0000313" key="1">
    <source>
        <dbReference type="EMBL" id="KAG2603869.1"/>
    </source>
</evidence>
<dbReference type="AlphaFoldDB" id="A0A8T0T6M4"/>
<evidence type="ECO:0000313" key="2">
    <source>
        <dbReference type="Proteomes" id="UP000823388"/>
    </source>
</evidence>
<keyword evidence="2" id="KW-1185">Reference proteome</keyword>
<name>A0A8T0T6M4_PANVG</name>
<dbReference type="EMBL" id="CM029044">
    <property type="protein sequence ID" value="KAG2603869.1"/>
    <property type="molecule type" value="Genomic_DNA"/>
</dbReference>
<proteinExistence type="predicted"/>
<sequence length="138" mass="15219">CAYSSIFKKVEGGCGFLFLPFDSLMFAPGPVYMRVISIPRLKSATQGEPCKHDGHKDDIHNSCIMLMTSIIPASYFQAISCVDHSLRVSSSIFHGELPHQTSSQSNRSRGMHLLGGCHAITFQFDTDDQSKKPAINLK</sequence>
<gene>
    <name evidence="1" type="ORF">PVAP13_4NG014605</name>
</gene>
<dbReference type="Proteomes" id="UP000823388">
    <property type="component" value="Chromosome 4N"/>
</dbReference>
<reference evidence="1" key="1">
    <citation type="submission" date="2020-05" db="EMBL/GenBank/DDBJ databases">
        <title>WGS assembly of Panicum virgatum.</title>
        <authorList>
            <person name="Lovell J.T."/>
            <person name="Jenkins J."/>
            <person name="Shu S."/>
            <person name="Juenger T.E."/>
            <person name="Schmutz J."/>
        </authorList>
    </citation>
    <scope>NUCLEOTIDE SEQUENCE</scope>
    <source>
        <strain evidence="1">AP13</strain>
    </source>
</reference>